<dbReference type="SUPFAM" id="SSF88713">
    <property type="entry name" value="Glycoside hydrolase/deacetylase"/>
    <property type="match status" value="1"/>
</dbReference>
<dbReference type="InterPro" id="IPR050248">
    <property type="entry name" value="Polysacc_deacetylase_ArnD"/>
</dbReference>
<gene>
    <name evidence="13" type="ORF">BMF94_4670</name>
</gene>
<evidence type="ECO:0000313" key="14">
    <source>
        <dbReference type="Proteomes" id="UP000237144"/>
    </source>
</evidence>
<evidence type="ECO:0000256" key="3">
    <source>
        <dbReference type="ARBA" id="ARBA00022622"/>
    </source>
</evidence>
<dbReference type="Pfam" id="PF01522">
    <property type="entry name" value="Polysacc_deac_1"/>
    <property type="match status" value="1"/>
</dbReference>
<dbReference type="GO" id="GO:0004099">
    <property type="term" value="F:chitin deacetylase activity"/>
    <property type="evidence" value="ECO:0007669"/>
    <property type="project" value="UniProtKB-EC"/>
</dbReference>
<evidence type="ECO:0000256" key="10">
    <source>
        <dbReference type="ARBA" id="ARBA00048494"/>
    </source>
</evidence>
<dbReference type="EC" id="3.5.1.41" evidence="9"/>
<comment type="subcellular location">
    <subcellularLocation>
        <location evidence="2">Cell membrane</location>
        <topology evidence="2">Lipid-anchor</topology>
        <topology evidence="2">GPI-anchor</topology>
    </subcellularLocation>
</comment>
<evidence type="ECO:0000259" key="12">
    <source>
        <dbReference type="PROSITE" id="PS51677"/>
    </source>
</evidence>
<evidence type="ECO:0000313" key="13">
    <source>
        <dbReference type="EMBL" id="POY72367.1"/>
    </source>
</evidence>
<dbReference type="InterPro" id="IPR011330">
    <property type="entry name" value="Glyco_hydro/deAcase_b/a-brl"/>
</dbReference>
<sequence length="452" mass="48068">MKSTVANALAVLSTAAVVAVSACGTEREFAVIRRDAIARRQAAAARPTDVASEQQITDPAQECAIYNYPPVASLLAQKVFPPIWQIANLSTANSEAVSLFQSLNGSIPNIAPRGTPTGNFTGVNYNGVEDPDCWWTWKQCHTPKVAGIPPDIYNIPEPNTWGHNAFYDYLYQQKQKATLFYIGSNVMDWPLQAQRGISDGHEICAHTWSHHMTSLTNEQVFAELYYSKKAIKDVMGMTVQCWRPPYGDVDDRVRYIAQALGMRTIIWSDNTFDYQVSTLGAAAVEANYQTVINGGKNGTYNSNGTIVLTHELNNDTMSIMVQNYASIKAAFSHVAPIHVALNSTMPYVETGYTYPNFAQWTAGTTSISLASPTAASSDITLAIPLSSGASGSISASVAHSTAGSAQAAAASASETAKAHSGAGSNRLTEGPIGAVVAAVVGALGAGAMVVMA</sequence>
<keyword evidence="8" id="KW-0624">Polysaccharide degradation</keyword>
<protein>
    <recommendedName>
        <fullName evidence="9">chitin deacetylase</fullName>
        <ecNumber evidence="9">3.5.1.41</ecNumber>
    </recommendedName>
</protein>
<dbReference type="PANTHER" id="PTHR10587">
    <property type="entry name" value="GLYCOSYL TRANSFERASE-RELATED"/>
    <property type="match status" value="1"/>
</dbReference>
<dbReference type="AlphaFoldDB" id="A0A2S5B6G7"/>
<dbReference type="PANTHER" id="PTHR10587:SF98">
    <property type="entry name" value="CHITIN DEACETYLASE"/>
    <property type="match status" value="1"/>
</dbReference>
<feature type="signal peptide" evidence="11">
    <location>
        <begin position="1"/>
        <end position="22"/>
    </location>
</feature>
<dbReference type="Gene3D" id="3.20.20.370">
    <property type="entry name" value="Glycoside hydrolase/deacetylase"/>
    <property type="match status" value="1"/>
</dbReference>
<keyword evidence="14" id="KW-1185">Reference proteome</keyword>
<dbReference type="Proteomes" id="UP000237144">
    <property type="component" value="Unassembled WGS sequence"/>
</dbReference>
<accession>A0A2S5B6G7</accession>
<evidence type="ECO:0000256" key="4">
    <source>
        <dbReference type="ARBA" id="ARBA00023024"/>
    </source>
</evidence>
<organism evidence="13 14">
    <name type="scientific">Rhodotorula taiwanensis</name>
    <dbReference type="NCBI Taxonomy" id="741276"/>
    <lineage>
        <taxon>Eukaryota</taxon>
        <taxon>Fungi</taxon>
        <taxon>Dikarya</taxon>
        <taxon>Basidiomycota</taxon>
        <taxon>Pucciniomycotina</taxon>
        <taxon>Microbotryomycetes</taxon>
        <taxon>Sporidiobolales</taxon>
        <taxon>Sporidiobolaceae</taxon>
        <taxon>Rhodotorula</taxon>
    </lineage>
</organism>
<evidence type="ECO:0000256" key="9">
    <source>
        <dbReference type="ARBA" id="ARBA00024056"/>
    </source>
</evidence>
<comment type="catalytic activity">
    <reaction evidence="10">
        <text>[(1-&gt;4)-N-acetyl-beta-D-glucosaminyl](n) + n H2O = chitosan + n acetate</text>
        <dbReference type="Rhea" id="RHEA:10464"/>
        <dbReference type="Rhea" id="RHEA-COMP:9593"/>
        <dbReference type="Rhea" id="RHEA-COMP:9597"/>
        <dbReference type="ChEBI" id="CHEBI:15377"/>
        <dbReference type="ChEBI" id="CHEBI:17029"/>
        <dbReference type="ChEBI" id="CHEBI:30089"/>
        <dbReference type="ChEBI" id="CHEBI:57704"/>
        <dbReference type="EC" id="3.5.1.41"/>
    </reaction>
    <physiologicalReaction direction="left-to-right" evidence="10">
        <dbReference type="Rhea" id="RHEA:10465"/>
    </physiologicalReaction>
</comment>
<dbReference type="GO" id="GO:0005886">
    <property type="term" value="C:plasma membrane"/>
    <property type="evidence" value="ECO:0007669"/>
    <property type="project" value="UniProtKB-SubCell"/>
</dbReference>
<keyword evidence="4" id="KW-0146">Chitin degradation</keyword>
<feature type="chain" id="PRO_5015472705" description="chitin deacetylase" evidence="11">
    <location>
        <begin position="23"/>
        <end position="452"/>
    </location>
</feature>
<dbReference type="PROSITE" id="PS51257">
    <property type="entry name" value="PROKAR_LIPOPROTEIN"/>
    <property type="match status" value="1"/>
</dbReference>
<feature type="domain" description="NodB homology" evidence="12">
    <location>
        <begin position="144"/>
        <end position="337"/>
    </location>
</feature>
<dbReference type="STRING" id="741276.A0A2S5B6G7"/>
<reference evidence="13 14" key="1">
    <citation type="journal article" date="2018" name="Front. Microbiol.">
        <title>Prospects for Fungal Bioremediation of Acidic Radioactive Waste Sites: Characterization and Genome Sequence of Rhodotorula taiwanensis MD1149.</title>
        <authorList>
            <person name="Tkavc R."/>
            <person name="Matrosova V.Y."/>
            <person name="Grichenko O.E."/>
            <person name="Gostincar C."/>
            <person name="Volpe R.P."/>
            <person name="Klimenkova P."/>
            <person name="Gaidamakova E.K."/>
            <person name="Zhou C.E."/>
            <person name="Stewart B.J."/>
            <person name="Lyman M.G."/>
            <person name="Malfatti S.A."/>
            <person name="Rubinfeld B."/>
            <person name="Courtot M."/>
            <person name="Singh J."/>
            <person name="Dalgard C.L."/>
            <person name="Hamilton T."/>
            <person name="Frey K.G."/>
            <person name="Gunde-Cimerman N."/>
            <person name="Dugan L."/>
            <person name="Daly M.J."/>
        </authorList>
    </citation>
    <scope>NUCLEOTIDE SEQUENCE [LARGE SCALE GENOMIC DNA]</scope>
    <source>
        <strain evidence="13 14">MD1149</strain>
    </source>
</reference>
<keyword evidence="5" id="KW-0119">Carbohydrate metabolism</keyword>
<dbReference type="GO" id="GO:0000272">
    <property type="term" value="P:polysaccharide catabolic process"/>
    <property type="evidence" value="ECO:0007669"/>
    <property type="project" value="UniProtKB-KW"/>
</dbReference>
<evidence type="ECO:0000256" key="6">
    <source>
        <dbReference type="ARBA" id="ARBA00023285"/>
    </source>
</evidence>
<dbReference type="GO" id="GO:0006032">
    <property type="term" value="P:chitin catabolic process"/>
    <property type="evidence" value="ECO:0007669"/>
    <property type="project" value="UniProtKB-KW"/>
</dbReference>
<dbReference type="GO" id="GO:0098552">
    <property type="term" value="C:side of membrane"/>
    <property type="evidence" value="ECO:0007669"/>
    <property type="project" value="UniProtKB-KW"/>
</dbReference>
<evidence type="ECO:0000256" key="8">
    <source>
        <dbReference type="ARBA" id="ARBA00023326"/>
    </source>
</evidence>
<dbReference type="OrthoDB" id="407355at2759"/>
<keyword evidence="3" id="KW-0336">GPI-anchor</keyword>
<comment type="cofactor">
    <cofactor evidence="1">
        <name>Co(2+)</name>
        <dbReference type="ChEBI" id="CHEBI:48828"/>
    </cofactor>
</comment>
<keyword evidence="11" id="KW-0732">Signal</keyword>
<comment type="caution">
    <text evidence="13">The sequence shown here is derived from an EMBL/GenBank/DDBJ whole genome shotgun (WGS) entry which is preliminary data.</text>
</comment>
<keyword evidence="3" id="KW-0325">Glycoprotein</keyword>
<evidence type="ECO:0000256" key="2">
    <source>
        <dbReference type="ARBA" id="ARBA00004609"/>
    </source>
</evidence>
<evidence type="ECO:0000256" key="11">
    <source>
        <dbReference type="SAM" id="SignalP"/>
    </source>
</evidence>
<keyword evidence="6" id="KW-0170">Cobalt</keyword>
<proteinExistence type="predicted"/>
<keyword evidence="7" id="KW-0449">Lipoprotein</keyword>
<name>A0A2S5B6G7_9BASI</name>
<dbReference type="GO" id="GO:0009272">
    <property type="term" value="P:fungal-type cell wall biogenesis"/>
    <property type="evidence" value="ECO:0007669"/>
    <property type="project" value="UniProtKB-ARBA"/>
</dbReference>
<dbReference type="EMBL" id="PJQD01000050">
    <property type="protein sequence ID" value="POY72367.1"/>
    <property type="molecule type" value="Genomic_DNA"/>
</dbReference>
<evidence type="ECO:0000256" key="7">
    <source>
        <dbReference type="ARBA" id="ARBA00023288"/>
    </source>
</evidence>
<evidence type="ECO:0000256" key="1">
    <source>
        <dbReference type="ARBA" id="ARBA00001941"/>
    </source>
</evidence>
<dbReference type="PROSITE" id="PS51677">
    <property type="entry name" value="NODB"/>
    <property type="match status" value="1"/>
</dbReference>
<dbReference type="InterPro" id="IPR002509">
    <property type="entry name" value="NODB_dom"/>
</dbReference>
<keyword evidence="3" id="KW-0472">Membrane</keyword>
<evidence type="ECO:0000256" key="5">
    <source>
        <dbReference type="ARBA" id="ARBA00023277"/>
    </source>
</evidence>